<evidence type="ECO:0000256" key="3">
    <source>
        <dbReference type="RuleBase" id="RU003476"/>
    </source>
</evidence>
<dbReference type="PROSITE" id="PS00893">
    <property type="entry name" value="NUDIX_BOX"/>
    <property type="match status" value="1"/>
</dbReference>
<dbReference type="Proteomes" id="UP000316225">
    <property type="component" value="Unassembled WGS sequence"/>
</dbReference>
<dbReference type="GO" id="GO:0016787">
    <property type="term" value="F:hydrolase activity"/>
    <property type="evidence" value="ECO:0007669"/>
    <property type="project" value="UniProtKB-KW"/>
</dbReference>
<reference evidence="5 6" key="1">
    <citation type="journal article" date="2015" name="Stand. Genomic Sci.">
        <title>Genomic Encyclopedia of Bacterial and Archaeal Type Strains, Phase III: the genomes of soil and plant-associated and newly described type strains.</title>
        <authorList>
            <person name="Whitman W.B."/>
            <person name="Woyke T."/>
            <person name="Klenk H.P."/>
            <person name="Zhou Y."/>
            <person name="Lilburn T.G."/>
            <person name="Beck B.J."/>
            <person name="De Vos P."/>
            <person name="Vandamme P."/>
            <person name="Eisen J.A."/>
            <person name="Garrity G."/>
            <person name="Hugenholtz P."/>
            <person name="Kyrpides N.C."/>
        </authorList>
    </citation>
    <scope>NUCLEOTIDE SEQUENCE [LARGE SCALE GENOMIC DNA]</scope>
    <source>
        <strain evidence="5 6">CGMCC 1.5364</strain>
    </source>
</reference>
<dbReference type="PANTHER" id="PTHR43046">
    <property type="entry name" value="GDP-MANNOSE MANNOSYL HYDROLASE"/>
    <property type="match status" value="1"/>
</dbReference>
<dbReference type="InterPro" id="IPR020084">
    <property type="entry name" value="NUDIX_hydrolase_CS"/>
</dbReference>
<dbReference type="InterPro" id="IPR015797">
    <property type="entry name" value="NUDIX_hydrolase-like_dom_sf"/>
</dbReference>
<comment type="similarity">
    <text evidence="3">Belongs to the Nudix hydrolase family.</text>
</comment>
<comment type="cofactor">
    <cofactor evidence="1">
        <name>Mg(2+)</name>
        <dbReference type="ChEBI" id="CHEBI:18420"/>
    </cofactor>
</comment>
<dbReference type="Pfam" id="PF00293">
    <property type="entry name" value="NUDIX"/>
    <property type="match status" value="1"/>
</dbReference>
<dbReference type="SUPFAM" id="SSF55811">
    <property type="entry name" value="Nudix"/>
    <property type="match status" value="1"/>
</dbReference>
<comment type="caution">
    <text evidence="5">The sequence shown here is derived from an EMBL/GenBank/DDBJ whole genome shotgun (WGS) entry which is preliminary data.</text>
</comment>
<evidence type="ECO:0000313" key="6">
    <source>
        <dbReference type="Proteomes" id="UP000316225"/>
    </source>
</evidence>
<dbReference type="AlphaFoldDB" id="A0A562NFY4"/>
<dbReference type="CDD" id="cd04684">
    <property type="entry name" value="NUDIX_Hydrolase"/>
    <property type="match status" value="1"/>
</dbReference>
<dbReference type="PRINTS" id="PR00502">
    <property type="entry name" value="NUDIXFAMILY"/>
</dbReference>
<dbReference type="PROSITE" id="PS51462">
    <property type="entry name" value="NUDIX"/>
    <property type="match status" value="1"/>
</dbReference>
<evidence type="ECO:0000259" key="4">
    <source>
        <dbReference type="PROSITE" id="PS51462"/>
    </source>
</evidence>
<gene>
    <name evidence="5" type="ORF">IQ24_03262</name>
</gene>
<proteinExistence type="inferred from homology"/>
<dbReference type="EMBL" id="VLKU01000011">
    <property type="protein sequence ID" value="TWI31037.1"/>
    <property type="molecule type" value="Genomic_DNA"/>
</dbReference>
<name>A0A562NFY4_9RHOB</name>
<evidence type="ECO:0000256" key="1">
    <source>
        <dbReference type="ARBA" id="ARBA00001946"/>
    </source>
</evidence>
<dbReference type="Gene3D" id="3.90.79.10">
    <property type="entry name" value="Nucleoside Triphosphate Pyrophosphohydrolase"/>
    <property type="match status" value="1"/>
</dbReference>
<evidence type="ECO:0000256" key="2">
    <source>
        <dbReference type="ARBA" id="ARBA00022801"/>
    </source>
</evidence>
<sequence length="173" mass="19365">MIPRFGEPPEARRYRLRPGAYALLVRDGQVLLTLQHQPVREYQLPGGGIDPGESQEAALHREVIEETGWSIGNLRRLGSYRRFCFMPDYDFWAEKLCTIWLARPILRIGPPREPGHDAVWAPIRQVPSLLADPGSRSFALRHLAGHLTGHGGGAAGRRSISTAEMSSLRRPPE</sequence>
<evidence type="ECO:0000313" key="5">
    <source>
        <dbReference type="EMBL" id="TWI31037.1"/>
    </source>
</evidence>
<dbReference type="OrthoDB" id="9816040at2"/>
<dbReference type="InterPro" id="IPR020476">
    <property type="entry name" value="Nudix_hydrolase"/>
</dbReference>
<keyword evidence="2 3" id="KW-0378">Hydrolase</keyword>
<accession>A0A562NFY4</accession>
<dbReference type="InterPro" id="IPR000086">
    <property type="entry name" value="NUDIX_hydrolase_dom"/>
</dbReference>
<protein>
    <submittedName>
        <fullName evidence="5">8-oxo-dGTP diphosphatase</fullName>
    </submittedName>
</protein>
<dbReference type="PANTHER" id="PTHR43046:SF2">
    <property type="entry name" value="8-OXO-DGTP DIPHOSPHATASE-RELATED"/>
    <property type="match status" value="1"/>
</dbReference>
<organism evidence="5 6">
    <name type="scientific">Paracoccus sulfuroxidans</name>
    <dbReference type="NCBI Taxonomy" id="384678"/>
    <lineage>
        <taxon>Bacteria</taxon>
        <taxon>Pseudomonadati</taxon>
        <taxon>Pseudomonadota</taxon>
        <taxon>Alphaproteobacteria</taxon>
        <taxon>Rhodobacterales</taxon>
        <taxon>Paracoccaceae</taxon>
        <taxon>Paracoccus</taxon>
    </lineage>
</organism>
<feature type="domain" description="Nudix hydrolase" evidence="4">
    <location>
        <begin position="15"/>
        <end position="144"/>
    </location>
</feature>
<keyword evidence="6" id="KW-1185">Reference proteome</keyword>